<evidence type="ECO:0000313" key="1">
    <source>
        <dbReference type="EMBL" id="KAE9043898.1"/>
    </source>
</evidence>
<dbReference type="AlphaFoldDB" id="A0A6A4G032"/>
<evidence type="ECO:0000313" key="2">
    <source>
        <dbReference type="EMBL" id="KAE9354742.1"/>
    </source>
</evidence>
<name>A0A6A4G032_9STRA</name>
<keyword evidence="3" id="KW-1185">Reference proteome</keyword>
<evidence type="ECO:0000313" key="4">
    <source>
        <dbReference type="Proteomes" id="UP000435112"/>
    </source>
</evidence>
<proteinExistence type="predicted"/>
<dbReference type="Proteomes" id="UP000434957">
    <property type="component" value="Unassembled WGS sequence"/>
</dbReference>
<comment type="caution">
    <text evidence="2">The sequence shown here is derived from an EMBL/GenBank/DDBJ whole genome shotgun (WGS) entry which is preliminary data.</text>
</comment>
<reference evidence="2 3" key="1">
    <citation type="submission" date="2018-08" db="EMBL/GenBank/DDBJ databases">
        <title>Genomic investigation of the strawberry pathogen Phytophthora fragariae indicates pathogenicity is determined by transcriptional variation in three key races.</title>
        <authorList>
            <person name="Adams T.M."/>
            <person name="Armitage A.D."/>
            <person name="Sobczyk M.K."/>
            <person name="Bates H.J."/>
            <person name="Dunwell J.M."/>
            <person name="Nellist C.F."/>
            <person name="Harrison R.J."/>
        </authorList>
    </citation>
    <scope>NUCLEOTIDE SEQUENCE [LARGE SCALE GENOMIC DNA]</scope>
    <source>
        <strain evidence="1 4">SCRP324</strain>
        <strain evidence="2 3">SCRP333</strain>
    </source>
</reference>
<sequence length="93" mass="9824">MVVSTPCVVAPVEAVEVDGEEAVVVSDEVVVVSVDGVFAVVELCWLAESVALVYESPDEVEVETTAPIPAAFRLRRALFCRNTNFVSGGGGLR</sequence>
<gene>
    <name evidence="1" type="ORF">PR002_g3111</name>
    <name evidence="2" type="ORF">PR003_g3202</name>
</gene>
<dbReference type="EMBL" id="QXFT01000109">
    <property type="protein sequence ID" value="KAE9354742.1"/>
    <property type="molecule type" value="Genomic_DNA"/>
</dbReference>
<dbReference type="EMBL" id="QXFU01000110">
    <property type="protein sequence ID" value="KAE9043898.1"/>
    <property type="molecule type" value="Genomic_DNA"/>
</dbReference>
<evidence type="ECO:0000313" key="3">
    <source>
        <dbReference type="Proteomes" id="UP000434957"/>
    </source>
</evidence>
<accession>A0A6A4G032</accession>
<protein>
    <submittedName>
        <fullName evidence="2">Uncharacterized protein</fullName>
    </submittedName>
</protein>
<dbReference type="Proteomes" id="UP000435112">
    <property type="component" value="Unassembled WGS sequence"/>
</dbReference>
<organism evidence="2 3">
    <name type="scientific">Phytophthora rubi</name>
    <dbReference type="NCBI Taxonomy" id="129364"/>
    <lineage>
        <taxon>Eukaryota</taxon>
        <taxon>Sar</taxon>
        <taxon>Stramenopiles</taxon>
        <taxon>Oomycota</taxon>
        <taxon>Peronosporomycetes</taxon>
        <taxon>Peronosporales</taxon>
        <taxon>Peronosporaceae</taxon>
        <taxon>Phytophthora</taxon>
    </lineage>
</organism>